<name>A0A1L7WG55_9HELO</name>
<reference evidence="2 3" key="1">
    <citation type="submission" date="2016-03" db="EMBL/GenBank/DDBJ databases">
        <authorList>
            <person name="Ploux O."/>
        </authorList>
    </citation>
    <scope>NUCLEOTIDE SEQUENCE [LARGE SCALE GENOMIC DNA]</scope>
    <source>
        <strain evidence="2 3">UAMH 11012</strain>
    </source>
</reference>
<evidence type="ECO:0000313" key="2">
    <source>
        <dbReference type="EMBL" id="CZR51738.1"/>
    </source>
</evidence>
<evidence type="ECO:0000256" key="1">
    <source>
        <dbReference type="SAM" id="MobiDB-lite"/>
    </source>
</evidence>
<dbReference type="AlphaFoldDB" id="A0A1L7WG55"/>
<dbReference type="EMBL" id="FJOG01000002">
    <property type="protein sequence ID" value="CZR51738.1"/>
    <property type="molecule type" value="Genomic_DNA"/>
</dbReference>
<feature type="region of interest" description="Disordered" evidence="1">
    <location>
        <begin position="33"/>
        <end position="62"/>
    </location>
</feature>
<dbReference type="Proteomes" id="UP000184330">
    <property type="component" value="Unassembled WGS sequence"/>
</dbReference>
<sequence length="310" mass="34621">MVGDFKLVNQLSEGWTLVNGLAKEQFVMAHEEIGQEGSEEVPPVEGHSESDRASDNEMPEGEIDYDMSGDEEARVLPKGKKKFLIGGVDEGRAAGQMKRTESCREGQDLFFWLGWRRPFGQAAFVIRDWTEAEKTEFEGNLTTPIEFIELPAAKPCIIVAFDGWEPITWSRSSSGAFLAMPKSEKSTVQVILSPECRLLEQSDIYLEGKTFPIGKLQYPTKLQSDEFEEYADLEIRVIQEIPVLQQGMPPKENEKCASSTKGERTKQSCNLTALSISQLCGDFATTWAMVLKACIGQIVFDFGQLLSSLR</sequence>
<proteinExistence type="predicted"/>
<gene>
    <name evidence="2" type="ORF">PAC_01615</name>
</gene>
<accession>A0A1L7WG55</accession>
<evidence type="ECO:0000313" key="3">
    <source>
        <dbReference type="Proteomes" id="UP000184330"/>
    </source>
</evidence>
<keyword evidence="3" id="KW-1185">Reference proteome</keyword>
<organism evidence="2 3">
    <name type="scientific">Phialocephala subalpina</name>
    <dbReference type="NCBI Taxonomy" id="576137"/>
    <lineage>
        <taxon>Eukaryota</taxon>
        <taxon>Fungi</taxon>
        <taxon>Dikarya</taxon>
        <taxon>Ascomycota</taxon>
        <taxon>Pezizomycotina</taxon>
        <taxon>Leotiomycetes</taxon>
        <taxon>Helotiales</taxon>
        <taxon>Mollisiaceae</taxon>
        <taxon>Phialocephala</taxon>
        <taxon>Phialocephala fortinii species complex</taxon>
    </lineage>
</organism>
<protein>
    <submittedName>
        <fullName evidence="2">Uncharacterized protein</fullName>
    </submittedName>
</protein>
<feature type="compositionally biased region" description="Basic and acidic residues" evidence="1">
    <location>
        <begin position="46"/>
        <end position="55"/>
    </location>
</feature>